<reference evidence="1 2" key="1">
    <citation type="submission" date="2022-09" db="EMBL/GenBank/DDBJ databases">
        <authorList>
            <person name="Han X.L."/>
            <person name="Wang Q."/>
            <person name="Lu T."/>
        </authorList>
    </citation>
    <scope>NUCLEOTIDE SEQUENCE [LARGE SCALE GENOMIC DNA]</scope>
    <source>
        <strain evidence="1 2">WQ 127069</strain>
    </source>
</reference>
<protein>
    <recommendedName>
        <fullName evidence="3">DUF4276 family protein</fullName>
    </recommendedName>
</protein>
<name>A0ABT2UCJ9_9BACL</name>
<sequence>MPQKSLSDLLLIGFPPNKKEGEWLHEYGITLDPGRAVAVAVMKIDHYSEFCERYKQIDRALLRYALTNITGEIISEFHTCEAVDLDEDVVVLILNTDEEGKLSENGRLELSRSLHQVLESFERYCLLTVSVIVSEAAMNLRELPYIYKDALDLSNDRLKYGHRCMLFREDRFADSPQSFPIDHPLVEQLLGAIKEGKQEYSGWSNYAREKSQFHGREQAIREIRFGTSNPAWVETLMNFPPGSTEVD</sequence>
<evidence type="ECO:0008006" key="3">
    <source>
        <dbReference type="Google" id="ProtNLM"/>
    </source>
</evidence>
<keyword evidence="2" id="KW-1185">Reference proteome</keyword>
<accession>A0ABT2UCJ9</accession>
<dbReference type="EMBL" id="JAOQIO010000022">
    <property type="protein sequence ID" value="MCU6792362.1"/>
    <property type="molecule type" value="Genomic_DNA"/>
</dbReference>
<evidence type="ECO:0000313" key="2">
    <source>
        <dbReference type="Proteomes" id="UP001652445"/>
    </source>
</evidence>
<proteinExistence type="predicted"/>
<gene>
    <name evidence="1" type="ORF">OB236_09500</name>
</gene>
<evidence type="ECO:0000313" key="1">
    <source>
        <dbReference type="EMBL" id="MCU6792362.1"/>
    </source>
</evidence>
<comment type="caution">
    <text evidence="1">The sequence shown here is derived from an EMBL/GenBank/DDBJ whole genome shotgun (WGS) entry which is preliminary data.</text>
</comment>
<dbReference type="Proteomes" id="UP001652445">
    <property type="component" value="Unassembled WGS sequence"/>
</dbReference>
<organism evidence="1 2">
    <name type="scientific">Paenibacillus baimaensis</name>
    <dbReference type="NCBI Taxonomy" id="2982185"/>
    <lineage>
        <taxon>Bacteria</taxon>
        <taxon>Bacillati</taxon>
        <taxon>Bacillota</taxon>
        <taxon>Bacilli</taxon>
        <taxon>Bacillales</taxon>
        <taxon>Paenibacillaceae</taxon>
        <taxon>Paenibacillus</taxon>
    </lineage>
</organism>
<dbReference type="RefSeq" id="WP_262683750.1">
    <property type="nucleotide sequence ID" value="NZ_JAOQIO010000022.1"/>
</dbReference>